<comment type="caution">
    <text evidence="2">The sequence shown here is derived from an EMBL/GenBank/DDBJ whole genome shotgun (WGS) entry which is preliminary data.</text>
</comment>
<name>A0ABR2YYU0_9CHLO</name>
<reference evidence="2 3" key="1">
    <citation type="journal article" date="2024" name="Nat. Commun.">
        <title>Phylogenomics reveals the evolutionary origins of lichenization in chlorophyte algae.</title>
        <authorList>
            <person name="Puginier C."/>
            <person name="Libourel C."/>
            <person name="Otte J."/>
            <person name="Skaloud P."/>
            <person name="Haon M."/>
            <person name="Grisel S."/>
            <person name="Petersen M."/>
            <person name="Berrin J.G."/>
            <person name="Delaux P.M."/>
            <person name="Dal Grande F."/>
            <person name="Keller J."/>
        </authorList>
    </citation>
    <scope>NUCLEOTIDE SEQUENCE [LARGE SCALE GENOMIC DNA]</scope>
    <source>
        <strain evidence="2 3">SAG 216-7</strain>
    </source>
</reference>
<accession>A0ABR2YYU0</accession>
<sequence>MSGEDHGQPGPSAGTSPAGQTETPLPANSLWDNGAEDPFKEWRDMAESVGQTLSEGFNMVTDTLSSWLSAPFEDGEEQDTRQRPGSSREATNAEDGDRGAVVTGGEGASQAPLHRRAQLREPAPAQPSPTGASIREETWDDGNKKDK</sequence>
<evidence type="ECO:0000256" key="1">
    <source>
        <dbReference type="SAM" id="MobiDB-lite"/>
    </source>
</evidence>
<dbReference type="Proteomes" id="UP001491310">
    <property type="component" value="Unassembled WGS sequence"/>
</dbReference>
<gene>
    <name evidence="2" type="ORF">WJX75_007396</name>
</gene>
<evidence type="ECO:0000313" key="3">
    <source>
        <dbReference type="Proteomes" id="UP001491310"/>
    </source>
</evidence>
<organism evidence="2 3">
    <name type="scientific">Coccomyxa subellipsoidea</name>
    <dbReference type="NCBI Taxonomy" id="248742"/>
    <lineage>
        <taxon>Eukaryota</taxon>
        <taxon>Viridiplantae</taxon>
        <taxon>Chlorophyta</taxon>
        <taxon>core chlorophytes</taxon>
        <taxon>Trebouxiophyceae</taxon>
        <taxon>Trebouxiophyceae incertae sedis</taxon>
        <taxon>Coccomyxaceae</taxon>
        <taxon>Coccomyxa</taxon>
    </lineage>
</organism>
<keyword evidence="3" id="KW-1185">Reference proteome</keyword>
<proteinExistence type="predicted"/>
<feature type="compositionally biased region" description="Basic and acidic residues" evidence="1">
    <location>
        <begin position="37"/>
        <end position="46"/>
    </location>
</feature>
<feature type="compositionally biased region" description="Basic and acidic residues" evidence="1">
    <location>
        <begin position="134"/>
        <end position="147"/>
    </location>
</feature>
<feature type="region of interest" description="Disordered" evidence="1">
    <location>
        <begin position="1"/>
        <end position="47"/>
    </location>
</feature>
<protein>
    <submittedName>
        <fullName evidence="2">Uncharacterized protein</fullName>
    </submittedName>
</protein>
<evidence type="ECO:0000313" key="2">
    <source>
        <dbReference type="EMBL" id="KAK9916817.1"/>
    </source>
</evidence>
<feature type="compositionally biased region" description="Polar residues" evidence="1">
    <location>
        <begin position="13"/>
        <end position="23"/>
    </location>
</feature>
<feature type="region of interest" description="Disordered" evidence="1">
    <location>
        <begin position="68"/>
        <end position="147"/>
    </location>
</feature>
<dbReference type="EMBL" id="JALJOT010000003">
    <property type="protein sequence ID" value="KAK9916817.1"/>
    <property type="molecule type" value="Genomic_DNA"/>
</dbReference>